<dbReference type="Proteomes" id="UP000801492">
    <property type="component" value="Unassembled WGS sequence"/>
</dbReference>
<reference evidence="17" key="1">
    <citation type="submission" date="2019-08" db="EMBL/GenBank/DDBJ databases">
        <title>The genome of the North American firefly Photinus pyralis.</title>
        <authorList>
            <consortium name="Photinus pyralis genome working group"/>
            <person name="Fallon T.R."/>
            <person name="Sander Lower S.E."/>
            <person name="Weng J.-K."/>
        </authorList>
    </citation>
    <scope>NUCLEOTIDE SEQUENCE</scope>
    <source>
        <strain evidence="17">TRF0915ILg1</strain>
        <tissue evidence="17">Whole body</tissue>
    </source>
</reference>
<evidence type="ECO:0000256" key="9">
    <source>
        <dbReference type="ARBA" id="ARBA00022989"/>
    </source>
</evidence>
<evidence type="ECO:0000256" key="3">
    <source>
        <dbReference type="ARBA" id="ARBA00004922"/>
    </source>
</evidence>
<keyword evidence="18" id="KW-1185">Reference proteome</keyword>
<feature type="domain" description="Ribophorin II second" evidence="15">
    <location>
        <begin position="286"/>
        <end position="372"/>
    </location>
</feature>
<dbReference type="GO" id="GO:0008250">
    <property type="term" value="C:oligosaccharyltransferase complex"/>
    <property type="evidence" value="ECO:0007669"/>
    <property type="project" value="UniProtKB-UniRule"/>
</dbReference>
<keyword evidence="6 12" id="KW-0812">Transmembrane</keyword>
<dbReference type="Pfam" id="PF23861">
    <property type="entry name" value="Ribophorin_II_2nd"/>
    <property type="match status" value="1"/>
</dbReference>
<dbReference type="InterPro" id="IPR055373">
    <property type="entry name" value="Ribophorin_II_N"/>
</dbReference>
<dbReference type="OrthoDB" id="432292at2759"/>
<dbReference type="PANTHER" id="PTHR12640:SF0">
    <property type="entry name" value="DOLICHYL-DIPHOSPHOOLIGOSACCHARIDE--PROTEIN GLYCOSYLTRANSFERASE SUBUNIT 2"/>
    <property type="match status" value="1"/>
</dbReference>
<evidence type="ECO:0000256" key="2">
    <source>
        <dbReference type="ARBA" id="ARBA00004477"/>
    </source>
</evidence>
<dbReference type="PANTHER" id="PTHR12640">
    <property type="entry name" value="RIBOPHORIN II"/>
    <property type="match status" value="1"/>
</dbReference>
<evidence type="ECO:0000256" key="11">
    <source>
        <dbReference type="ARBA" id="ARBA00046750"/>
    </source>
</evidence>
<keyword evidence="10 12" id="KW-0472">Membrane</keyword>
<dbReference type="Pfam" id="PF23860">
    <property type="entry name" value="Ribophorin_II_3rd"/>
    <property type="match status" value="1"/>
</dbReference>
<dbReference type="Pfam" id="PF25147">
    <property type="entry name" value="Ribophorin_II_C"/>
    <property type="match status" value="1"/>
</dbReference>
<dbReference type="InterPro" id="IPR055375">
    <property type="entry name" value="Ribophorin_II_2nd"/>
</dbReference>
<sequence>MKILINVQKMFFSSFLIALCLIYTHASVTDYISSSDLQRLKTVLFTAHSNLNFSNAYYLAKGFTTVKEQVPLVVHLDTCGYLHGNFNNDLNPEEIFYALSTWSLFQCSNPDILHKLERQTPNLHTDTTVKTLKQALEKDEVNTTFIRYALEALTLIGQSIPNTDKIANILETALKKDENFLSIGHALHAASLLGNAGKFALTHVEDLVAQADEVDGRILQWDGGLTTTGLLLTGILRLPGAKPLTQIQADKFATYLLTRKTVQHPRGVVTLIDSAFALTKSGVSPVSIGFIGSSQVVGDNPKLKIRVSDIMGQPLKPAPSTVTAQSATRVTDDVVIISKQPLAPAKDATEFILTLAKVQPGQYRLSITAGSDSASLIFRVLGPVTLNWLDAGLGDADGSSAPRLTKLNYPDKLTSVLQADSSQHLIVRFSLSHSVHQPFLRLSADKREIIFVAEQDSTKAYKIDVNLASELTYSAVFDMELILGDSIMSNPLRWSFGSVDVKLGVSEPKQPIIRGPRPEIKHMFRPAEKRPPQVVSMLFTALAAAPLLLLLIVWLKLGINLSNFSISSLTFHAGLAGIFGLFTLFWLKLDMFTTCGWLLPLGGFTFLAGHHVLSKLAKQKKV</sequence>
<feature type="transmembrane region" description="Helical" evidence="12">
    <location>
        <begin position="566"/>
        <end position="585"/>
    </location>
</feature>
<keyword evidence="8 12" id="KW-0256">Endoplasmic reticulum</keyword>
<evidence type="ECO:0000256" key="6">
    <source>
        <dbReference type="ARBA" id="ARBA00022692"/>
    </source>
</evidence>
<evidence type="ECO:0000256" key="8">
    <source>
        <dbReference type="ARBA" id="ARBA00022824"/>
    </source>
</evidence>
<comment type="subcellular location">
    <subcellularLocation>
        <location evidence="2 12">Endoplasmic reticulum membrane</location>
        <topology evidence="2 12">Multi-pass membrane protein</topology>
    </subcellularLocation>
</comment>
<proteinExistence type="inferred from homology"/>
<feature type="signal peptide" evidence="12">
    <location>
        <begin position="1"/>
        <end position="26"/>
    </location>
</feature>
<comment type="function">
    <text evidence="1 12">Subunit of the oligosaccharyl transferase (OST) complex that catalyzes the initial transfer of a defined glycan (Glc(3)Man(9)GlcNAc(2) in eukaryotes) from the lipid carrier dolichol-pyrophosphate to an asparagine residue within an Asn-X-Ser/Thr consensus motif in nascent polypeptide chains, the first step in protein N-glycosylation. N-glycosylation occurs cotranslationally and the complex associates with the Sec61 complex at the channel-forming translocon complex that mediates protein translocation across the endoplasmic reticulum (ER). All subunits are required for a maximal enzyme activity.</text>
</comment>
<dbReference type="UniPathway" id="UPA00378"/>
<comment type="caution">
    <text evidence="17">The sequence shown here is derived from an EMBL/GenBank/DDBJ whole genome shotgun (WGS) entry which is preliminary data.</text>
</comment>
<organism evidence="17 18">
    <name type="scientific">Ignelater luminosus</name>
    <name type="common">Cucubano</name>
    <name type="synonym">Pyrophorus luminosus</name>
    <dbReference type="NCBI Taxonomy" id="2038154"/>
    <lineage>
        <taxon>Eukaryota</taxon>
        <taxon>Metazoa</taxon>
        <taxon>Ecdysozoa</taxon>
        <taxon>Arthropoda</taxon>
        <taxon>Hexapoda</taxon>
        <taxon>Insecta</taxon>
        <taxon>Pterygota</taxon>
        <taxon>Neoptera</taxon>
        <taxon>Endopterygota</taxon>
        <taxon>Coleoptera</taxon>
        <taxon>Polyphaga</taxon>
        <taxon>Elateriformia</taxon>
        <taxon>Elateroidea</taxon>
        <taxon>Elateridae</taxon>
        <taxon>Agrypninae</taxon>
        <taxon>Pyrophorini</taxon>
        <taxon>Ignelater</taxon>
    </lineage>
</organism>
<keyword evidence="9 12" id="KW-1133">Transmembrane helix</keyword>
<evidence type="ECO:0000259" key="14">
    <source>
        <dbReference type="Pfam" id="PF23860"/>
    </source>
</evidence>
<dbReference type="Pfam" id="PF05817">
    <property type="entry name" value="Ribophorin_II"/>
    <property type="match status" value="1"/>
</dbReference>
<dbReference type="EMBL" id="VTPC01003462">
    <property type="protein sequence ID" value="KAF2898483.1"/>
    <property type="molecule type" value="Genomic_DNA"/>
</dbReference>
<feature type="chain" id="PRO_5035486750" description="Dolichyl-diphosphooligosaccharide--protein glycosyltransferase subunit 2" evidence="12">
    <location>
        <begin position="27"/>
        <end position="622"/>
    </location>
</feature>
<evidence type="ECO:0000256" key="5">
    <source>
        <dbReference type="ARBA" id="ARBA00017612"/>
    </source>
</evidence>
<dbReference type="InterPro" id="IPR056790">
    <property type="entry name" value="Ribophorin_II_C"/>
</dbReference>
<gene>
    <name evidence="17" type="ORF">ILUMI_07692</name>
</gene>
<evidence type="ECO:0000313" key="17">
    <source>
        <dbReference type="EMBL" id="KAF2898483.1"/>
    </source>
</evidence>
<accession>A0A8K0GHS3</accession>
<comment type="pathway">
    <text evidence="3 12">Protein modification; protein glycosylation.</text>
</comment>
<feature type="domain" description="Ribophorin II N-terminal" evidence="13">
    <location>
        <begin position="32"/>
        <end position="278"/>
    </location>
</feature>
<evidence type="ECO:0000256" key="12">
    <source>
        <dbReference type="RuleBase" id="RU366029"/>
    </source>
</evidence>
<dbReference type="GO" id="GO:0006487">
    <property type="term" value="P:protein N-linked glycosylation"/>
    <property type="evidence" value="ECO:0007669"/>
    <property type="project" value="UniProtKB-UniRule"/>
</dbReference>
<feature type="domain" description="Ribophorin II C-terminal" evidence="16">
    <location>
        <begin position="524"/>
        <end position="619"/>
    </location>
</feature>
<feature type="transmembrane region" description="Helical" evidence="12">
    <location>
        <begin position="534"/>
        <end position="554"/>
    </location>
</feature>
<evidence type="ECO:0000313" key="18">
    <source>
        <dbReference type="Proteomes" id="UP000801492"/>
    </source>
</evidence>
<comment type="subunit">
    <text evidence="11">Component of the oligosaccharyltransferase (OST) complex. OST exists in two different complex forms which contain common core subunits RPN1, RPN2, OST48, OST4, DAD1 and TMEM258, either STT3A or STT3B as catalytic subunits, and form-specific accessory subunits. STT3A complex assembly occurs through the formation of 3 subcomplexes. Subcomplex 1 contains RPN1 and TMEM258, subcomplex 2 contains the STT3A-specific subunits STT3A, DC2/OSTC, and KCP2 as well as the core subunit OST4, and subcomplex 3 contains RPN2, DAD1, and OST48. The STT3A complex can form stable complexes with the Sec61 complex or with both the Sec61 and TRAP complexes. Interacts with DDI2. Interacts with TMEM35A/NACHO.</text>
</comment>
<evidence type="ECO:0000259" key="13">
    <source>
        <dbReference type="Pfam" id="PF05817"/>
    </source>
</evidence>
<dbReference type="InterPro" id="IPR008814">
    <property type="entry name" value="Swp1"/>
</dbReference>
<evidence type="ECO:0000256" key="4">
    <source>
        <dbReference type="ARBA" id="ARBA00009038"/>
    </source>
</evidence>
<evidence type="ECO:0000256" key="7">
    <source>
        <dbReference type="ARBA" id="ARBA00022729"/>
    </source>
</evidence>
<keyword evidence="7 12" id="KW-0732">Signal</keyword>
<evidence type="ECO:0000256" key="10">
    <source>
        <dbReference type="ARBA" id="ARBA00023136"/>
    </source>
</evidence>
<dbReference type="InterPro" id="IPR055374">
    <property type="entry name" value="Ribophorin_II_3rd"/>
</dbReference>
<evidence type="ECO:0000259" key="16">
    <source>
        <dbReference type="Pfam" id="PF25147"/>
    </source>
</evidence>
<evidence type="ECO:0000259" key="15">
    <source>
        <dbReference type="Pfam" id="PF23861"/>
    </source>
</evidence>
<name>A0A8K0GHS3_IGNLU</name>
<feature type="transmembrane region" description="Helical" evidence="12">
    <location>
        <begin position="591"/>
        <end position="613"/>
    </location>
</feature>
<feature type="domain" description="Ribophorin II third" evidence="14">
    <location>
        <begin position="389"/>
        <end position="500"/>
    </location>
</feature>
<protein>
    <recommendedName>
        <fullName evidence="5 12">Dolichyl-diphosphooligosaccharide--protein glycosyltransferase subunit 2</fullName>
    </recommendedName>
    <alternativeName>
        <fullName evidence="12">Ribophorin-2</fullName>
    </alternativeName>
</protein>
<evidence type="ECO:0000256" key="1">
    <source>
        <dbReference type="ARBA" id="ARBA00002791"/>
    </source>
</evidence>
<comment type="similarity">
    <text evidence="4 12">Belongs to the SWP1 family.</text>
</comment>
<dbReference type="AlphaFoldDB" id="A0A8K0GHS3"/>